<dbReference type="AlphaFoldDB" id="A0AAE2ZRA5"/>
<comment type="caution">
    <text evidence="2">The sequence shown here is derived from an EMBL/GenBank/DDBJ whole genome shotgun (WGS) entry which is preliminary data.</text>
</comment>
<evidence type="ECO:0000313" key="2">
    <source>
        <dbReference type="EMBL" id="MBW8638998.1"/>
    </source>
</evidence>
<accession>A0AAE2ZRA5</accession>
<keyword evidence="3" id="KW-1185">Reference proteome</keyword>
<reference evidence="2" key="1">
    <citation type="submission" date="2021-08" db="EMBL/GenBank/DDBJ databases">
        <title>Hoeflea bacterium WL0058 sp. nov., isolated from the sediment.</title>
        <authorList>
            <person name="Wang L."/>
            <person name="Zhang D."/>
        </authorList>
    </citation>
    <scope>NUCLEOTIDE SEQUENCE</scope>
    <source>
        <strain evidence="2">WL0058</strain>
    </source>
</reference>
<name>A0AAE2ZRA5_9HYPH</name>
<evidence type="ECO:0000256" key="1">
    <source>
        <dbReference type="SAM" id="MobiDB-lite"/>
    </source>
</evidence>
<dbReference type="EMBL" id="JAICBX010000003">
    <property type="protein sequence ID" value="MBW8638998.1"/>
    <property type="molecule type" value="Genomic_DNA"/>
</dbReference>
<organism evidence="2 3">
    <name type="scientific">Flavimaribacter sediminis</name>
    <dbReference type="NCBI Taxonomy" id="2865987"/>
    <lineage>
        <taxon>Bacteria</taxon>
        <taxon>Pseudomonadati</taxon>
        <taxon>Pseudomonadota</taxon>
        <taxon>Alphaproteobacteria</taxon>
        <taxon>Hyphomicrobiales</taxon>
        <taxon>Rhizobiaceae</taxon>
        <taxon>Flavimaribacter</taxon>
    </lineage>
</organism>
<feature type="region of interest" description="Disordered" evidence="1">
    <location>
        <begin position="1"/>
        <end position="35"/>
    </location>
</feature>
<gene>
    <name evidence="2" type="ORF">K1W69_17510</name>
</gene>
<sequence>MNGAALLAEHRRLDSQAKTHKREADRHRKAARAARAKQAEIEARCKALGIAVTFSPGEGDIHGRHGNAGSAA</sequence>
<proteinExistence type="predicted"/>
<feature type="compositionally biased region" description="Basic and acidic residues" evidence="1">
    <location>
        <begin position="8"/>
        <end position="26"/>
    </location>
</feature>
<evidence type="ECO:0000313" key="3">
    <source>
        <dbReference type="Proteomes" id="UP001196509"/>
    </source>
</evidence>
<dbReference type="RefSeq" id="WP_220229714.1">
    <property type="nucleotide sequence ID" value="NZ_JAICBX010000003.1"/>
</dbReference>
<protein>
    <submittedName>
        <fullName evidence="2">Uncharacterized protein</fullName>
    </submittedName>
</protein>
<dbReference type="Proteomes" id="UP001196509">
    <property type="component" value="Unassembled WGS sequence"/>
</dbReference>